<dbReference type="Proteomes" id="UP000299102">
    <property type="component" value="Unassembled WGS sequence"/>
</dbReference>
<evidence type="ECO:0000313" key="2">
    <source>
        <dbReference type="Proteomes" id="UP000299102"/>
    </source>
</evidence>
<keyword evidence="2" id="KW-1185">Reference proteome</keyword>
<protein>
    <submittedName>
        <fullName evidence="1">Uncharacterized protein</fullName>
    </submittedName>
</protein>
<comment type="caution">
    <text evidence="1">The sequence shown here is derived from an EMBL/GenBank/DDBJ whole genome shotgun (WGS) entry which is preliminary data.</text>
</comment>
<dbReference type="EMBL" id="BGZK01000774">
    <property type="protein sequence ID" value="GBP59931.1"/>
    <property type="molecule type" value="Genomic_DNA"/>
</dbReference>
<evidence type="ECO:0000313" key="1">
    <source>
        <dbReference type="EMBL" id="GBP59931.1"/>
    </source>
</evidence>
<reference evidence="1 2" key="1">
    <citation type="journal article" date="2019" name="Commun. Biol.">
        <title>The bagworm genome reveals a unique fibroin gene that provides high tensile strength.</title>
        <authorList>
            <person name="Kono N."/>
            <person name="Nakamura H."/>
            <person name="Ohtoshi R."/>
            <person name="Tomita M."/>
            <person name="Numata K."/>
            <person name="Arakawa K."/>
        </authorList>
    </citation>
    <scope>NUCLEOTIDE SEQUENCE [LARGE SCALE GENOMIC DNA]</scope>
</reference>
<gene>
    <name evidence="1" type="ORF">EVAR_89002_1</name>
</gene>
<dbReference type="AlphaFoldDB" id="A0A4C1X815"/>
<name>A0A4C1X815_EUMVA</name>
<sequence>MDSSNPSGVTSALPASWIAIGYLIEGEWNDGGVTNGDLGTKRATPVLGLISCLSVAIQRGNTTSVVRTFRPGPTRSGVIVELVQQACHYALTAFKHL</sequence>
<proteinExistence type="predicted"/>
<organism evidence="1 2">
    <name type="scientific">Eumeta variegata</name>
    <name type="common">Bagworm moth</name>
    <name type="synonym">Eumeta japonica</name>
    <dbReference type="NCBI Taxonomy" id="151549"/>
    <lineage>
        <taxon>Eukaryota</taxon>
        <taxon>Metazoa</taxon>
        <taxon>Ecdysozoa</taxon>
        <taxon>Arthropoda</taxon>
        <taxon>Hexapoda</taxon>
        <taxon>Insecta</taxon>
        <taxon>Pterygota</taxon>
        <taxon>Neoptera</taxon>
        <taxon>Endopterygota</taxon>
        <taxon>Lepidoptera</taxon>
        <taxon>Glossata</taxon>
        <taxon>Ditrysia</taxon>
        <taxon>Tineoidea</taxon>
        <taxon>Psychidae</taxon>
        <taxon>Oiketicinae</taxon>
        <taxon>Eumeta</taxon>
    </lineage>
</organism>
<accession>A0A4C1X815</accession>